<evidence type="ECO:0000256" key="2">
    <source>
        <dbReference type="SAM" id="MobiDB-lite"/>
    </source>
</evidence>
<dbReference type="Gene3D" id="2.60.300.12">
    <property type="entry name" value="HesB-like domain"/>
    <property type="match status" value="1"/>
</dbReference>
<dbReference type="NCBIfam" id="TIGR00049">
    <property type="entry name" value="iron-sulfur cluster assembly accessory protein"/>
    <property type="match status" value="1"/>
</dbReference>
<dbReference type="InterPro" id="IPR035903">
    <property type="entry name" value="HesB-like_dom_sf"/>
</dbReference>
<name>A0A3B0ZMT8_9ZZZZ</name>
<dbReference type="GO" id="GO:0051537">
    <property type="term" value="F:2 iron, 2 sulfur cluster binding"/>
    <property type="evidence" value="ECO:0007669"/>
    <property type="project" value="TreeGrafter"/>
</dbReference>
<comment type="similarity">
    <text evidence="1">Belongs to the HesB/IscA family.</text>
</comment>
<dbReference type="PANTHER" id="PTHR10072:SF41">
    <property type="entry name" value="IRON-SULFUR CLUSTER ASSEMBLY 1 HOMOLOG, MITOCHONDRIAL"/>
    <property type="match status" value="1"/>
</dbReference>
<dbReference type="InterPro" id="IPR016092">
    <property type="entry name" value="ATAP"/>
</dbReference>
<dbReference type="GO" id="GO:0016226">
    <property type="term" value="P:iron-sulfur cluster assembly"/>
    <property type="evidence" value="ECO:0007669"/>
    <property type="project" value="InterPro"/>
</dbReference>
<organism evidence="4">
    <name type="scientific">hydrothermal vent metagenome</name>
    <dbReference type="NCBI Taxonomy" id="652676"/>
    <lineage>
        <taxon>unclassified sequences</taxon>
        <taxon>metagenomes</taxon>
        <taxon>ecological metagenomes</taxon>
    </lineage>
</organism>
<accession>A0A3B0ZMT8</accession>
<dbReference type="InterPro" id="IPR000361">
    <property type="entry name" value="ATAP_core_dom"/>
</dbReference>
<dbReference type="Pfam" id="PF01521">
    <property type="entry name" value="Fe-S_biosyn"/>
    <property type="match status" value="1"/>
</dbReference>
<feature type="region of interest" description="Disordered" evidence="2">
    <location>
        <begin position="1"/>
        <end position="20"/>
    </location>
</feature>
<feature type="domain" description="Core" evidence="3">
    <location>
        <begin position="2"/>
        <end position="94"/>
    </location>
</feature>
<dbReference type="EMBL" id="UOFK01000328">
    <property type="protein sequence ID" value="VAW82684.1"/>
    <property type="molecule type" value="Genomic_DNA"/>
</dbReference>
<evidence type="ECO:0000313" key="4">
    <source>
        <dbReference type="EMBL" id="VAW82684.1"/>
    </source>
</evidence>
<gene>
    <name evidence="4" type="ORF">MNBD_GAMMA13-1470</name>
</gene>
<dbReference type="InterPro" id="IPR050322">
    <property type="entry name" value="Fe-S_cluster_asmbl/transfer"/>
</dbReference>
<dbReference type="GO" id="GO:0005737">
    <property type="term" value="C:cytoplasm"/>
    <property type="evidence" value="ECO:0007669"/>
    <property type="project" value="TreeGrafter"/>
</dbReference>
<protein>
    <recommendedName>
        <fullName evidence="3">Core domain-containing protein</fullName>
    </recommendedName>
</protein>
<dbReference type="PANTHER" id="PTHR10072">
    <property type="entry name" value="IRON-SULFUR CLUSTER ASSEMBLY PROTEIN"/>
    <property type="match status" value="1"/>
</dbReference>
<evidence type="ECO:0000259" key="3">
    <source>
        <dbReference type="Pfam" id="PF01521"/>
    </source>
</evidence>
<sequence>MISITPKAAEQIRSSARQGDMENMPLRIAVTLVEKGGFHYALGFDDNKHEGDQVFQSEGITLVAAPHSMDKLTGTIIDYVEIEGKMEIIFINPNDPVQATPVK</sequence>
<proteinExistence type="inferred from homology"/>
<evidence type="ECO:0000256" key="1">
    <source>
        <dbReference type="ARBA" id="ARBA00006718"/>
    </source>
</evidence>
<dbReference type="SUPFAM" id="SSF89360">
    <property type="entry name" value="HesB-like domain"/>
    <property type="match status" value="1"/>
</dbReference>
<dbReference type="AlphaFoldDB" id="A0A3B0ZMT8"/>
<reference evidence="4" key="1">
    <citation type="submission" date="2018-06" db="EMBL/GenBank/DDBJ databases">
        <authorList>
            <person name="Zhirakovskaya E."/>
        </authorList>
    </citation>
    <scope>NUCLEOTIDE SEQUENCE</scope>
</reference>